<evidence type="ECO:0000313" key="3">
    <source>
        <dbReference type="EMBL" id="ODN42557.1"/>
    </source>
</evidence>
<dbReference type="Proteomes" id="UP000094329">
    <property type="component" value="Unassembled WGS sequence"/>
</dbReference>
<reference evidence="3 4" key="1">
    <citation type="submission" date="2016-08" db="EMBL/GenBank/DDBJ databases">
        <title>Draft genome sequence of Candidatus Piscirickettsia litoralis, from seawater.</title>
        <authorList>
            <person name="Wan X."/>
            <person name="Lee A.J."/>
            <person name="Hou S."/>
            <person name="Donachie S.P."/>
        </authorList>
    </citation>
    <scope>NUCLEOTIDE SEQUENCE [LARGE SCALE GENOMIC DNA]</scope>
    <source>
        <strain evidence="3 4">Y2</strain>
    </source>
</reference>
<keyword evidence="1" id="KW-0812">Transmembrane</keyword>
<proteinExistence type="predicted"/>
<keyword evidence="1" id="KW-0472">Membrane</keyword>
<dbReference type="InterPro" id="IPR038522">
    <property type="entry name" value="T4/T6SS_DotU_sf"/>
</dbReference>
<evidence type="ECO:0000313" key="4">
    <source>
        <dbReference type="Proteomes" id="UP000094329"/>
    </source>
</evidence>
<evidence type="ECO:0000256" key="1">
    <source>
        <dbReference type="SAM" id="Phobius"/>
    </source>
</evidence>
<keyword evidence="1" id="KW-1133">Transmembrane helix</keyword>
<feature type="domain" description="Type IV / VI secretion system DotU" evidence="2">
    <location>
        <begin position="27"/>
        <end position="157"/>
    </location>
</feature>
<accession>A0ABX3A114</accession>
<feature type="transmembrane region" description="Helical" evidence="1">
    <location>
        <begin position="161"/>
        <end position="182"/>
    </location>
</feature>
<dbReference type="InterPro" id="IPR017732">
    <property type="entry name" value="T4/T6SS_DotU"/>
</dbReference>
<comment type="caution">
    <text evidence="3">The sequence shown here is derived from an EMBL/GenBank/DDBJ whole genome shotgun (WGS) entry which is preliminary data.</text>
</comment>
<dbReference type="EMBL" id="MDTU01000001">
    <property type="protein sequence ID" value="ODN42557.1"/>
    <property type="molecule type" value="Genomic_DNA"/>
</dbReference>
<dbReference type="Gene3D" id="1.25.40.590">
    <property type="entry name" value="Type IV / VI secretion system, DotU"/>
    <property type="match status" value="1"/>
</dbReference>
<protein>
    <recommendedName>
        <fullName evidence="2">Type IV / VI secretion system DotU domain-containing protein</fullName>
    </recommendedName>
</protein>
<keyword evidence="4" id="KW-1185">Reference proteome</keyword>
<dbReference type="Pfam" id="PF09850">
    <property type="entry name" value="DotU"/>
    <property type="match status" value="1"/>
</dbReference>
<evidence type="ECO:0000259" key="2">
    <source>
        <dbReference type="Pfam" id="PF09850"/>
    </source>
</evidence>
<sequence>MTSIHLIIEASLLVILKRLIIFLGKTYGGDVAYLIAFALTVYLDEYVNLKVGYKEGEAWELVQREMFDLDTGGNYFYKALNHIVSNKYYPKIVYQVYYFILKDGFMGEMVNHNSNVARDYLIQLENKCEGNLADTNKTLLNFNTEGNIETKKSSILKILSNYKAVFICAFFLYLISTMIVYFN</sequence>
<name>A0ABX3A114_9GAMM</name>
<organism evidence="3 4">
    <name type="scientific">Piscirickettsia litoralis</name>
    <dbReference type="NCBI Taxonomy" id="1891921"/>
    <lineage>
        <taxon>Bacteria</taxon>
        <taxon>Pseudomonadati</taxon>
        <taxon>Pseudomonadota</taxon>
        <taxon>Gammaproteobacteria</taxon>
        <taxon>Thiotrichales</taxon>
        <taxon>Piscirickettsiaceae</taxon>
        <taxon>Piscirickettsia</taxon>
    </lineage>
</organism>
<gene>
    <name evidence="3" type="ORF">BGC07_05960</name>
</gene>